<protein>
    <recommendedName>
        <fullName evidence="6">MYND-type domain-containing protein</fullName>
    </recommendedName>
</protein>
<dbReference type="Pfam" id="PF01753">
    <property type="entry name" value="zf-MYND"/>
    <property type="match status" value="1"/>
</dbReference>
<organism evidence="7 8">
    <name type="scientific">Bonamia ostreae</name>
    <dbReference type="NCBI Taxonomy" id="126728"/>
    <lineage>
        <taxon>Eukaryota</taxon>
        <taxon>Sar</taxon>
        <taxon>Rhizaria</taxon>
        <taxon>Endomyxa</taxon>
        <taxon>Ascetosporea</taxon>
        <taxon>Haplosporida</taxon>
        <taxon>Bonamia</taxon>
    </lineage>
</organism>
<dbReference type="SUPFAM" id="SSF46579">
    <property type="entry name" value="Prefoldin"/>
    <property type="match status" value="1"/>
</dbReference>
<dbReference type="InterPro" id="IPR002893">
    <property type="entry name" value="Znf_MYND"/>
</dbReference>
<keyword evidence="3 5" id="KW-0863">Zinc-finger</keyword>
<comment type="caution">
    <text evidence="7">The sequence shown here is derived from an EMBL/GenBank/DDBJ whole genome shotgun (WGS) entry which is preliminary data.</text>
</comment>
<evidence type="ECO:0000313" key="7">
    <source>
        <dbReference type="EMBL" id="MES1921737.1"/>
    </source>
</evidence>
<evidence type="ECO:0000256" key="5">
    <source>
        <dbReference type="PROSITE-ProRule" id="PRU00134"/>
    </source>
</evidence>
<comment type="similarity">
    <text evidence="1">Belongs to the prefoldin subunit beta family.</text>
</comment>
<dbReference type="InterPro" id="IPR024119">
    <property type="entry name" value="TF_DEAF-1"/>
</dbReference>
<feature type="domain" description="MYND-type" evidence="6">
    <location>
        <begin position="7"/>
        <end position="45"/>
    </location>
</feature>
<proteinExistence type="inferred from homology"/>
<keyword evidence="4" id="KW-0862">Zinc</keyword>
<evidence type="ECO:0000313" key="8">
    <source>
        <dbReference type="Proteomes" id="UP001439008"/>
    </source>
</evidence>
<dbReference type="SUPFAM" id="SSF144232">
    <property type="entry name" value="HIT/MYND zinc finger-like"/>
    <property type="match status" value="1"/>
</dbReference>
<name>A0ABV2APX8_9EUKA</name>
<evidence type="ECO:0000256" key="3">
    <source>
        <dbReference type="ARBA" id="ARBA00022771"/>
    </source>
</evidence>
<sequence length="149" mass="17623">MDSKKSCDKCKKNTEKLKKCGACKKVEYCSRECQKSDWENHKKICSFSPKNKISAKISQREKIIDKFVKEEKIKKFNFKIEAMRKSKKLLNDVIDEIEISLEDEDPFMIKVGNAFMRVDQEKALEFSNTKIQYLENRLNHFESKISEIQ</sequence>
<evidence type="ECO:0000256" key="2">
    <source>
        <dbReference type="ARBA" id="ARBA00022723"/>
    </source>
</evidence>
<gene>
    <name evidence="7" type="ORF">MHBO_003266</name>
</gene>
<dbReference type="PROSITE" id="PS01360">
    <property type="entry name" value="ZF_MYND_1"/>
    <property type="match status" value="1"/>
</dbReference>
<keyword evidence="8" id="KW-1185">Reference proteome</keyword>
<evidence type="ECO:0000259" key="6">
    <source>
        <dbReference type="PROSITE" id="PS50865"/>
    </source>
</evidence>
<evidence type="ECO:0000256" key="1">
    <source>
        <dbReference type="ARBA" id="ARBA00008045"/>
    </source>
</evidence>
<dbReference type="Proteomes" id="UP001439008">
    <property type="component" value="Unassembled WGS sequence"/>
</dbReference>
<dbReference type="PROSITE" id="PS50865">
    <property type="entry name" value="ZF_MYND_2"/>
    <property type="match status" value="1"/>
</dbReference>
<dbReference type="PANTHER" id="PTHR10237:SF14">
    <property type="entry name" value="MYND-TYPE DOMAIN-CONTAINING PROTEIN"/>
    <property type="match status" value="1"/>
</dbReference>
<dbReference type="Pfam" id="PF01920">
    <property type="entry name" value="Prefoldin_2"/>
    <property type="match status" value="1"/>
</dbReference>
<dbReference type="InterPro" id="IPR002777">
    <property type="entry name" value="PFD_beta-like"/>
</dbReference>
<dbReference type="EMBL" id="JBDODL010001699">
    <property type="protein sequence ID" value="MES1921737.1"/>
    <property type="molecule type" value="Genomic_DNA"/>
</dbReference>
<evidence type="ECO:0000256" key="4">
    <source>
        <dbReference type="ARBA" id="ARBA00022833"/>
    </source>
</evidence>
<dbReference type="Gene3D" id="6.10.140.2220">
    <property type="match status" value="1"/>
</dbReference>
<accession>A0ABV2APX8</accession>
<keyword evidence="2" id="KW-0479">Metal-binding</keyword>
<dbReference type="PANTHER" id="PTHR10237">
    <property type="entry name" value="DEFORMED EPIDERMAL AUTOREGULATORY FACTOR 1 HOMOLOG SUPPRESSIN"/>
    <property type="match status" value="1"/>
</dbReference>
<reference evidence="7 8" key="1">
    <citation type="journal article" date="2024" name="BMC Biol.">
        <title>Comparative genomics of Ascetosporea gives new insight into the evolutionary basis for animal parasitism in Rhizaria.</title>
        <authorList>
            <person name="Hiltunen Thoren M."/>
            <person name="Onut-Brannstrom I."/>
            <person name="Alfjorden A."/>
            <person name="Peckova H."/>
            <person name="Swords F."/>
            <person name="Hooper C."/>
            <person name="Holzer A.S."/>
            <person name="Bass D."/>
            <person name="Burki F."/>
        </authorList>
    </citation>
    <scope>NUCLEOTIDE SEQUENCE [LARGE SCALE GENOMIC DNA]</scope>
    <source>
        <strain evidence="7">20-A016</strain>
    </source>
</reference>